<dbReference type="Proteomes" id="UP001300604">
    <property type="component" value="Chromosome"/>
</dbReference>
<dbReference type="InterPro" id="IPR000866">
    <property type="entry name" value="AhpC/TSA"/>
</dbReference>
<dbReference type="InterPro" id="IPR036249">
    <property type="entry name" value="Thioredoxin-like_sf"/>
</dbReference>
<feature type="domain" description="Thioredoxin" evidence="3">
    <location>
        <begin position="62"/>
        <end position="204"/>
    </location>
</feature>
<feature type="region of interest" description="Disordered" evidence="1">
    <location>
        <begin position="22"/>
        <end position="67"/>
    </location>
</feature>
<dbReference type="GO" id="GO:0016209">
    <property type="term" value="F:antioxidant activity"/>
    <property type="evidence" value="ECO:0007669"/>
    <property type="project" value="InterPro"/>
</dbReference>
<dbReference type="InterPro" id="IPR050553">
    <property type="entry name" value="Thioredoxin_ResA/DsbE_sf"/>
</dbReference>
<accession>A0AA97H3G3</accession>
<dbReference type="PROSITE" id="PS51257">
    <property type="entry name" value="PROKAR_LIPOPROTEIN"/>
    <property type="match status" value="1"/>
</dbReference>
<dbReference type="PROSITE" id="PS51352">
    <property type="entry name" value="THIOREDOXIN_2"/>
    <property type="match status" value="1"/>
</dbReference>
<reference evidence="4 5" key="1">
    <citation type="submission" date="2024-06" db="EMBL/GenBank/DDBJ databases">
        <title>Caproicibacterium argilliputei sp. nov, a novel caproic acid producing anaerobic bacterium isolated from pit mud.</title>
        <authorList>
            <person name="Xia S."/>
        </authorList>
    </citation>
    <scope>NUCLEOTIDE SEQUENCE [LARGE SCALE GENOMIC DNA]</scope>
    <source>
        <strain evidence="4 5">ZCY20-5</strain>
    </source>
</reference>
<dbReference type="PANTHER" id="PTHR42852:SF13">
    <property type="entry name" value="PROTEIN DIPZ"/>
    <property type="match status" value="1"/>
</dbReference>
<feature type="signal peptide" evidence="2">
    <location>
        <begin position="1"/>
        <end position="21"/>
    </location>
</feature>
<organism evidence="4 5">
    <name type="scientific">Caproicibacterium argilliputei</name>
    <dbReference type="NCBI Taxonomy" id="3030016"/>
    <lineage>
        <taxon>Bacteria</taxon>
        <taxon>Bacillati</taxon>
        <taxon>Bacillota</taxon>
        <taxon>Clostridia</taxon>
        <taxon>Eubacteriales</taxon>
        <taxon>Oscillospiraceae</taxon>
        <taxon>Caproicibacterium</taxon>
    </lineage>
</organism>
<dbReference type="Gene3D" id="3.40.30.10">
    <property type="entry name" value="Glutaredoxin"/>
    <property type="match status" value="1"/>
</dbReference>
<reference evidence="5" key="2">
    <citation type="submission" date="2024-06" db="EMBL/GenBank/DDBJ databases">
        <title>Caproicibacterium argilliputei sp. nov, a novel caproic acid producing anaerobic bacterium isolated from pit mud.</title>
        <authorList>
            <person name="Zeng C."/>
        </authorList>
    </citation>
    <scope>NUCLEOTIDE SEQUENCE [LARGE SCALE GENOMIC DNA]</scope>
    <source>
        <strain evidence="5">ZCY20-5</strain>
    </source>
</reference>
<feature type="compositionally biased region" description="Low complexity" evidence="1">
    <location>
        <begin position="22"/>
        <end position="63"/>
    </location>
</feature>
<gene>
    <name evidence="4" type="ORF">PXC00_04795</name>
</gene>
<proteinExistence type="predicted"/>
<dbReference type="AlphaFoldDB" id="A0AA97H3G3"/>
<evidence type="ECO:0000313" key="4">
    <source>
        <dbReference type="EMBL" id="WOC33197.1"/>
    </source>
</evidence>
<sequence length="204" mass="21589">MKKTGSILALTLALVTALSGCGGTTTPSSVPAQPQSSAAASQTSSQSADSSSAASQPASAQSADKPVVPDFTLESSSGKKVSLSDYSGKVVVLNFWASWCVYCKKELPDFQKLNRELQNSKDVVLLLLDQTDGQTETKQKGDAFLKDNGYSFLNLYDSGTVSSDIFGVTGYPTTVVIDKQGRFSSYVSGMTSYEKVKSMIAEAM</sequence>
<evidence type="ECO:0000313" key="5">
    <source>
        <dbReference type="Proteomes" id="UP001300604"/>
    </source>
</evidence>
<dbReference type="InterPro" id="IPR017937">
    <property type="entry name" value="Thioredoxin_CS"/>
</dbReference>
<dbReference type="SUPFAM" id="SSF52833">
    <property type="entry name" value="Thioredoxin-like"/>
    <property type="match status" value="1"/>
</dbReference>
<reference evidence="5" key="3">
    <citation type="submission" date="2024-06" db="EMBL/GenBank/DDBJ databases">
        <authorList>
            <person name="Zeng C."/>
        </authorList>
    </citation>
    <scope>NUCLEOTIDE SEQUENCE [LARGE SCALE GENOMIC DNA]</scope>
    <source>
        <strain evidence="5">ZCY20-5</strain>
    </source>
</reference>
<dbReference type="PROSITE" id="PS00194">
    <property type="entry name" value="THIOREDOXIN_1"/>
    <property type="match status" value="1"/>
</dbReference>
<evidence type="ECO:0000256" key="1">
    <source>
        <dbReference type="SAM" id="MobiDB-lite"/>
    </source>
</evidence>
<evidence type="ECO:0000259" key="3">
    <source>
        <dbReference type="PROSITE" id="PS51352"/>
    </source>
</evidence>
<evidence type="ECO:0000256" key="2">
    <source>
        <dbReference type="SAM" id="SignalP"/>
    </source>
</evidence>
<dbReference type="InterPro" id="IPR013766">
    <property type="entry name" value="Thioredoxin_domain"/>
</dbReference>
<keyword evidence="5" id="KW-1185">Reference proteome</keyword>
<name>A0AA97H3G3_9FIRM</name>
<dbReference type="GO" id="GO:0016491">
    <property type="term" value="F:oxidoreductase activity"/>
    <property type="evidence" value="ECO:0007669"/>
    <property type="project" value="InterPro"/>
</dbReference>
<dbReference type="Pfam" id="PF00578">
    <property type="entry name" value="AhpC-TSA"/>
    <property type="match status" value="1"/>
</dbReference>
<keyword evidence="2" id="KW-0732">Signal</keyword>
<dbReference type="EMBL" id="CP135996">
    <property type="protein sequence ID" value="WOC33197.1"/>
    <property type="molecule type" value="Genomic_DNA"/>
</dbReference>
<protein>
    <submittedName>
        <fullName evidence="4">TlpA disulfide reductase family protein</fullName>
    </submittedName>
</protein>
<dbReference type="PANTHER" id="PTHR42852">
    <property type="entry name" value="THIOL:DISULFIDE INTERCHANGE PROTEIN DSBE"/>
    <property type="match status" value="1"/>
</dbReference>
<feature type="chain" id="PRO_5041646613" evidence="2">
    <location>
        <begin position="22"/>
        <end position="204"/>
    </location>
</feature>
<dbReference type="RefSeq" id="WP_275844418.1">
    <property type="nucleotide sequence ID" value="NZ_CP135996.1"/>
</dbReference>
<dbReference type="CDD" id="cd02966">
    <property type="entry name" value="TlpA_like_family"/>
    <property type="match status" value="1"/>
</dbReference>
<dbReference type="KEGG" id="carl:PXC00_04795"/>